<gene>
    <name evidence="2" type="ORF">BJ980_000619</name>
</gene>
<dbReference type="Proteomes" id="UP000540656">
    <property type="component" value="Unassembled WGS sequence"/>
</dbReference>
<dbReference type="InterPro" id="IPR009799">
    <property type="entry name" value="EthD_dom"/>
</dbReference>
<proteinExistence type="predicted"/>
<sequence>MLTMMVLYGHPKDPAAFRRHYEEVHLPLARALPGVSNIRVSYDVHDVQGGSPYFAIFTCDFDDAAAYGDAMRSDAGRAVGADVPNYADGGVTVLTLGSD</sequence>
<accession>A0A7Y9RW19</accession>
<dbReference type="Gene3D" id="3.30.70.100">
    <property type="match status" value="1"/>
</dbReference>
<reference evidence="2 3" key="1">
    <citation type="submission" date="2020-07" db="EMBL/GenBank/DDBJ databases">
        <title>Sequencing the genomes of 1000 actinobacteria strains.</title>
        <authorList>
            <person name="Klenk H.-P."/>
        </authorList>
    </citation>
    <scope>NUCLEOTIDE SEQUENCE [LARGE SCALE GENOMIC DNA]</scope>
    <source>
        <strain evidence="2 3">DSM 23819</strain>
    </source>
</reference>
<organism evidence="2 3">
    <name type="scientific">Nocardioides daedukensis</name>
    <dbReference type="NCBI Taxonomy" id="634462"/>
    <lineage>
        <taxon>Bacteria</taxon>
        <taxon>Bacillati</taxon>
        <taxon>Actinomycetota</taxon>
        <taxon>Actinomycetes</taxon>
        <taxon>Propionibacteriales</taxon>
        <taxon>Nocardioidaceae</taxon>
        <taxon>Nocardioides</taxon>
    </lineage>
</organism>
<evidence type="ECO:0000313" key="2">
    <source>
        <dbReference type="EMBL" id="NYG57696.1"/>
    </source>
</evidence>
<dbReference type="PANTHER" id="PTHR40260">
    <property type="entry name" value="BLR8190 PROTEIN"/>
    <property type="match status" value="1"/>
</dbReference>
<evidence type="ECO:0000313" key="3">
    <source>
        <dbReference type="Proteomes" id="UP000540656"/>
    </source>
</evidence>
<dbReference type="SUPFAM" id="SSF54909">
    <property type="entry name" value="Dimeric alpha+beta barrel"/>
    <property type="match status" value="1"/>
</dbReference>
<dbReference type="PANTHER" id="PTHR40260:SF2">
    <property type="entry name" value="BLR8190 PROTEIN"/>
    <property type="match status" value="1"/>
</dbReference>
<evidence type="ECO:0000259" key="1">
    <source>
        <dbReference type="Pfam" id="PF07110"/>
    </source>
</evidence>
<name>A0A7Y9RW19_9ACTN</name>
<keyword evidence="3" id="KW-1185">Reference proteome</keyword>
<dbReference type="AlphaFoldDB" id="A0A7Y9RW19"/>
<dbReference type="RefSeq" id="WP_179500933.1">
    <property type="nucleotide sequence ID" value="NZ_JACCAA010000001.1"/>
</dbReference>
<dbReference type="EMBL" id="JACCAA010000001">
    <property type="protein sequence ID" value="NYG57696.1"/>
    <property type="molecule type" value="Genomic_DNA"/>
</dbReference>
<dbReference type="GO" id="GO:0016491">
    <property type="term" value="F:oxidoreductase activity"/>
    <property type="evidence" value="ECO:0007669"/>
    <property type="project" value="InterPro"/>
</dbReference>
<feature type="domain" description="EthD" evidence="1">
    <location>
        <begin position="12"/>
        <end position="89"/>
    </location>
</feature>
<dbReference type="NCBIfam" id="TIGR02118">
    <property type="entry name" value="EthD family reductase"/>
    <property type="match status" value="1"/>
</dbReference>
<protein>
    <submittedName>
        <fullName evidence="2">Uncharacterized protein (TIGR02118 family)</fullName>
    </submittedName>
</protein>
<dbReference type="Pfam" id="PF07110">
    <property type="entry name" value="EthD"/>
    <property type="match status" value="1"/>
</dbReference>
<comment type="caution">
    <text evidence="2">The sequence shown here is derived from an EMBL/GenBank/DDBJ whole genome shotgun (WGS) entry which is preliminary data.</text>
</comment>
<dbReference type="InterPro" id="IPR011008">
    <property type="entry name" value="Dimeric_a/b-barrel"/>
</dbReference>